<evidence type="ECO:0000256" key="1">
    <source>
        <dbReference type="SAM" id="MobiDB-lite"/>
    </source>
</evidence>
<evidence type="ECO:0000313" key="3">
    <source>
        <dbReference type="Proteomes" id="UP000674217"/>
    </source>
</evidence>
<organism evidence="2 3">
    <name type="scientific">Flavobacterium flabelliforme</name>
    <dbReference type="NCBI Taxonomy" id="2816119"/>
    <lineage>
        <taxon>Bacteria</taxon>
        <taxon>Pseudomonadati</taxon>
        <taxon>Bacteroidota</taxon>
        <taxon>Flavobacteriia</taxon>
        <taxon>Flavobacteriales</taxon>
        <taxon>Flavobacteriaceae</taxon>
        <taxon>Flavobacterium</taxon>
    </lineage>
</organism>
<dbReference type="PROSITE" id="PS00141">
    <property type="entry name" value="ASP_PROTEASE"/>
    <property type="match status" value="1"/>
</dbReference>
<gene>
    <name evidence="2" type="ORF">J3S90_09150</name>
</gene>
<dbReference type="SUPFAM" id="SSF50630">
    <property type="entry name" value="Acid proteases"/>
    <property type="match status" value="1"/>
</dbReference>
<dbReference type="InterPro" id="IPR034122">
    <property type="entry name" value="Retropepsin-like_bacterial"/>
</dbReference>
<sequence length="179" mass="19668">MKIKTIKIAYGIAIITLSMLFVDCTNCSRSGRNSTRDSKPRYNSVSGSSRHGKTMVKMSEENGIYKIPVEINGSNMNFIFDTGASIISMSATEAMFLYKQGTLKEEDFIGNVNFQDATGAISEGTVIRLKSVKIGNKTLENVEASVVHNSEAPLLFGQSALAEFGKISIDYKRNEITFE</sequence>
<protein>
    <submittedName>
        <fullName evidence="2">Retroviral-like aspartic protease family protein</fullName>
    </submittedName>
</protein>
<dbReference type="InterPro" id="IPR021109">
    <property type="entry name" value="Peptidase_aspartic_dom_sf"/>
</dbReference>
<comment type="caution">
    <text evidence="2">The sequence shown here is derived from an EMBL/GenBank/DDBJ whole genome shotgun (WGS) entry which is preliminary data.</text>
</comment>
<dbReference type="Gene3D" id="2.40.70.10">
    <property type="entry name" value="Acid Proteases"/>
    <property type="match status" value="1"/>
</dbReference>
<reference evidence="2 3" key="1">
    <citation type="submission" date="2021-03" db="EMBL/GenBank/DDBJ databases">
        <title>Flavobacterium Flabelliformis Sp. Nov. And Flavobacterium Geliluteum Sp. Nov., Two Novel Multidrug Resistant Psychrophilic Species Isolated From Antarctica.</title>
        <authorList>
            <person name="Kralova S."/>
            <person name="Busse H.J."/>
            <person name="Bezdicek M."/>
            <person name="Nykrynova M."/>
            <person name="Kroupova E."/>
            <person name="Krsek D."/>
            <person name="Sedlacek I."/>
        </authorList>
    </citation>
    <scope>NUCLEOTIDE SEQUENCE [LARGE SCALE GENOMIC DNA]</scope>
    <source>
        <strain evidence="2 3">P4023</strain>
    </source>
</reference>
<dbReference type="EMBL" id="JAGFBU010000003">
    <property type="protein sequence ID" value="MBP4141968.1"/>
    <property type="molecule type" value="Genomic_DNA"/>
</dbReference>
<dbReference type="RefSeq" id="WP_210645938.1">
    <property type="nucleotide sequence ID" value="NZ_JAGFBU010000003.1"/>
</dbReference>
<proteinExistence type="predicted"/>
<evidence type="ECO:0000313" key="2">
    <source>
        <dbReference type="EMBL" id="MBP4141968.1"/>
    </source>
</evidence>
<dbReference type="InterPro" id="IPR001969">
    <property type="entry name" value="Aspartic_peptidase_AS"/>
</dbReference>
<keyword evidence="3" id="KW-1185">Reference proteome</keyword>
<accession>A0ABS5CTN6</accession>
<name>A0ABS5CTN6_9FLAO</name>
<dbReference type="Pfam" id="PF13975">
    <property type="entry name" value="gag-asp_proteas"/>
    <property type="match status" value="1"/>
</dbReference>
<dbReference type="CDD" id="cd05483">
    <property type="entry name" value="retropepsin_like_bacteria"/>
    <property type="match status" value="1"/>
</dbReference>
<dbReference type="Proteomes" id="UP000674217">
    <property type="component" value="Unassembled WGS sequence"/>
</dbReference>
<feature type="region of interest" description="Disordered" evidence="1">
    <location>
        <begin position="28"/>
        <end position="53"/>
    </location>
</feature>